<dbReference type="RefSeq" id="WP_060621349.1">
    <property type="nucleotide sequence ID" value="NZ_BCYF01000107.1"/>
</dbReference>
<dbReference type="InterPro" id="IPR013525">
    <property type="entry name" value="ABC2_TM"/>
</dbReference>
<gene>
    <name evidence="7" type="ORF">BLI009_04865</name>
</gene>
<feature type="domain" description="ABC-2 type transporter transmembrane" evidence="6">
    <location>
        <begin position="76"/>
        <end position="226"/>
    </location>
</feature>
<evidence type="ECO:0000256" key="3">
    <source>
        <dbReference type="ARBA" id="ARBA00022989"/>
    </source>
</evidence>
<evidence type="ECO:0000256" key="4">
    <source>
        <dbReference type="ARBA" id="ARBA00023136"/>
    </source>
</evidence>
<dbReference type="GO" id="GO:0016020">
    <property type="term" value="C:membrane"/>
    <property type="evidence" value="ECO:0007669"/>
    <property type="project" value="UniProtKB-SubCell"/>
</dbReference>
<evidence type="ECO:0000313" key="8">
    <source>
        <dbReference type="Proteomes" id="UP000663618"/>
    </source>
</evidence>
<sequence>MAGDDVRSRRRGMPAPMPGTARALAAMTMFHVRHLLSIPFFRQTALLTPVGFALLKILTAGWHADASVWFDAAVSGLWATTTTATGIIGFQRFQGTLQYLALGVRPAWTAFMPVVAASALIGVAGLPAALAVTLPFVQDGPGRDLPDRLACWVVGYLLAVLSCCVSAAVLSSLFVLSRHAIAFETLIQTPMWLLCGIVTPIDALPAPVRAIARLFPLTYAVHAAQSGAADASLALEAAGCLALCLVYAAAAALGLRAALSRAMKEGTLDLS</sequence>
<evidence type="ECO:0000256" key="2">
    <source>
        <dbReference type="ARBA" id="ARBA00022692"/>
    </source>
</evidence>
<dbReference type="GO" id="GO:0140359">
    <property type="term" value="F:ABC-type transporter activity"/>
    <property type="evidence" value="ECO:0007669"/>
    <property type="project" value="InterPro"/>
</dbReference>
<evidence type="ECO:0000259" key="6">
    <source>
        <dbReference type="Pfam" id="PF01061"/>
    </source>
</evidence>
<comment type="subcellular location">
    <subcellularLocation>
        <location evidence="1">Membrane</location>
        <topology evidence="1">Multi-pass membrane protein</topology>
    </subcellularLocation>
</comment>
<organism evidence="7 8">
    <name type="scientific">Bifidobacterium longum subsp. infantis</name>
    <dbReference type="NCBI Taxonomy" id="1682"/>
    <lineage>
        <taxon>Bacteria</taxon>
        <taxon>Bacillati</taxon>
        <taxon>Actinomycetota</taxon>
        <taxon>Actinomycetes</taxon>
        <taxon>Bifidobacteriales</taxon>
        <taxon>Bifidobacteriaceae</taxon>
        <taxon>Bifidobacterium</taxon>
    </lineage>
</organism>
<name>A0AAX1LMD2_BIFLI</name>
<keyword evidence="3 5" id="KW-1133">Transmembrane helix</keyword>
<feature type="transmembrane region" description="Helical" evidence="5">
    <location>
        <begin position="149"/>
        <end position="176"/>
    </location>
</feature>
<keyword evidence="2 5" id="KW-0812">Transmembrane</keyword>
<feature type="transmembrane region" description="Helical" evidence="5">
    <location>
        <begin position="233"/>
        <end position="255"/>
    </location>
</feature>
<proteinExistence type="predicted"/>
<evidence type="ECO:0000256" key="1">
    <source>
        <dbReference type="ARBA" id="ARBA00004141"/>
    </source>
</evidence>
<dbReference type="PANTHER" id="PTHR43229:SF6">
    <property type="entry name" value="ABC-TYPE MULTIDRUG TRANSPORT SYSTEM, PERMEASE COMPONENT"/>
    <property type="match status" value="1"/>
</dbReference>
<evidence type="ECO:0000313" key="7">
    <source>
        <dbReference type="EMBL" id="QSP98423.1"/>
    </source>
</evidence>
<keyword evidence="4 5" id="KW-0472">Membrane</keyword>
<dbReference type="EMBL" id="CP071248">
    <property type="protein sequence ID" value="QSP98423.1"/>
    <property type="molecule type" value="Genomic_DNA"/>
</dbReference>
<evidence type="ECO:0000256" key="5">
    <source>
        <dbReference type="SAM" id="Phobius"/>
    </source>
</evidence>
<feature type="transmembrane region" description="Helical" evidence="5">
    <location>
        <begin position="110"/>
        <end position="137"/>
    </location>
</feature>
<dbReference type="AlphaFoldDB" id="A0AAX1LMD2"/>
<accession>A0AAX1LMD2</accession>
<protein>
    <submittedName>
        <fullName evidence="7">ABC transporter permease</fullName>
    </submittedName>
</protein>
<dbReference type="InterPro" id="IPR051784">
    <property type="entry name" value="Nod_factor_ABC_transporter"/>
</dbReference>
<dbReference type="Proteomes" id="UP000663618">
    <property type="component" value="Chromosome"/>
</dbReference>
<reference evidence="7" key="1">
    <citation type="submission" date="2021-03" db="EMBL/GenBank/DDBJ databases">
        <title>Genome sequencing of Bifidobacterium longum subsp. infantis JCM 7009.</title>
        <authorList>
            <person name="Kim J."/>
        </authorList>
    </citation>
    <scope>NUCLEOTIDE SEQUENCE</scope>
    <source>
        <strain evidence="7">JCM 7009</strain>
    </source>
</reference>
<dbReference type="Pfam" id="PF01061">
    <property type="entry name" value="ABC2_membrane"/>
    <property type="match status" value="1"/>
</dbReference>
<dbReference type="PANTHER" id="PTHR43229">
    <property type="entry name" value="NODULATION PROTEIN J"/>
    <property type="match status" value="1"/>
</dbReference>